<keyword evidence="7" id="KW-0809">Transit peptide</keyword>
<keyword evidence="5 10" id="KW-0812">Transmembrane</keyword>
<dbReference type="PANTHER" id="PTHR31412">
    <property type="entry name" value="ZINC METALLOPROTEASE EGY1"/>
    <property type="match status" value="1"/>
</dbReference>
<comment type="cofactor">
    <cofactor evidence="1">
        <name>Zn(2+)</name>
        <dbReference type="ChEBI" id="CHEBI:29105"/>
    </cofactor>
</comment>
<feature type="domain" description="Peptidase M50" evidence="11">
    <location>
        <begin position="103"/>
        <end position="257"/>
    </location>
</feature>
<dbReference type="Proteomes" id="UP000318704">
    <property type="component" value="Chromosome"/>
</dbReference>
<dbReference type="RefSeq" id="WP_144985912.1">
    <property type="nucleotide sequence ID" value="NZ_CP037920.1"/>
</dbReference>
<organism evidence="12 13">
    <name type="scientific">Gimesia aquarii</name>
    <dbReference type="NCBI Taxonomy" id="2527964"/>
    <lineage>
        <taxon>Bacteria</taxon>
        <taxon>Pseudomonadati</taxon>
        <taxon>Planctomycetota</taxon>
        <taxon>Planctomycetia</taxon>
        <taxon>Planctomycetales</taxon>
        <taxon>Planctomycetaceae</taxon>
        <taxon>Gimesia</taxon>
    </lineage>
</organism>
<dbReference type="KEGG" id="gaw:V144x_30600"/>
<evidence type="ECO:0000256" key="9">
    <source>
        <dbReference type="ARBA" id="ARBA00023136"/>
    </source>
</evidence>
<evidence type="ECO:0000256" key="2">
    <source>
        <dbReference type="ARBA" id="ARBA00004141"/>
    </source>
</evidence>
<feature type="transmembrane region" description="Helical" evidence="10">
    <location>
        <begin position="129"/>
        <end position="146"/>
    </location>
</feature>
<evidence type="ECO:0000313" key="12">
    <source>
        <dbReference type="EMBL" id="QDT97581.1"/>
    </source>
</evidence>
<evidence type="ECO:0000256" key="5">
    <source>
        <dbReference type="ARBA" id="ARBA00022692"/>
    </source>
</evidence>
<dbReference type="GO" id="GO:0006508">
    <property type="term" value="P:proteolysis"/>
    <property type="evidence" value="ECO:0007669"/>
    <property type="project" value="UniProtKB-KW"/>
</dbReference>
<evidence type="ECO:0000256" key="4">
    <source>
        <dbReference type="ARBA" id="ARBA00022670"/>
    </source>
</evidence>
<feature type="transmembrane region" description="Helical" evidence="10">
    <location>
        <begin position="49"/>
        <end position="71"/>
    </location>
</feature>
<protein>
    <submittedName>
        <fullName evidence="12">Peptidase family M50</fullName>
    </submittedName>
</protein>
<keyword evidence="6" id="KW-0378">Hydrolase</keyword>
<dbReference type="AlphaFoldDB" id="A0A517VX44"/>
<dbReference type="PANTHER" id="PTHR31412:SF0">
    <property type="entry name" value="ZINC METALLOPROTEASE EGY1, CHLOROPLASTIC-RELATED"/>
    <property type="match status" value="1"/>
</dbReference>
<evidence type="ECO:0000259" key="11">
    <source>
        <dbReference type="Pfam" id="PF02163"/>
    </source>
</evidence>
<dbReference type="CDD" id="cd06160">
    <property type="entry name" value="S2P-M50_like_2"/>
    <property type="match status" value="1"/>
</dbReference>
<evidence type="ECO:0000256" key="1">
    <source>
        <dbReference type="ARBA" id="ARBA00001947"/>
    </source>
</evidence>
<evidence type="ECO:0000256" key="6">
    <source>
        <dbReference type="ARBA" id="ARBA00022801"/>
    </source>
</evidence>
<name>A0A517VX44_9PLAN</name>
<evidence type="ECO:0000313" key="13">
    <source>
        <dbReference type="Proteomes" id="UP000318704"/>
    </source>
</evidence>
<dbReference type="GO" id="GO:0008233">
    <property type="term" value="F:peptidase activity"/>
    <property type="evidence" value="ECO:0007669"/>
    <property type="project" value="UniProtKB-KW"/>
</dbReference>
<dbReference type="EMBL" id="CP037920">
    <property type="protein sequence ID" value="QDT97581.1"/>
    <property type="molecule type" value="Genomic_DNA"/>
</dbReference>
<evidence type="ECO:0000256" key="7">
    <source>
        <dbReference type="ARBA" id="ARBA00022946"/>
    </source>
</evidence>
<feature type="transmembrane region" description="Helical" evidence="10">
    <location>
        <begin position="313"/>
        <end position="333"/>
    </location>
</feature>
<feature type="transmembrane region" description="Helical" evidence="10">
    <location>
        <begin position="158"/>
        <end position="178"/>
    </location>
</feature>
<reference evidence="12 13" key="1">
    <citation type="submission" date="2019-03" db="EMBL/GenBank/DDBJ databases">
        <title>Deep-cultivation of Planctomycetes and their phenomic and genomic characterization uncovers novel biology.</title>
        <authorList>
            <person name="Wiegand S."/>
            <person name="Jogler M."/>
            <person name="Boedeker C."/>
            <person name="Pinto D."/>
            <person name="Vollmers J."/>
            <person name="Rivas-Marin E."/>
            <person name="Kohn T."/>
            <person name="Peeters S.H."/>
            <person name="Heuer A."/>
            <person name="Rast P."/>
            <person name="Oberbeckmann S."/>
            <person name="Bunk B."/>
            <person name="Jeske O."/>
            <person name="Meyerdierks A."/>
            <person name="Storesund J.E."/>
            <person name="Kallscheuer N."/>
            <person name="Luecker S."/>
            <person name="Lage O.M."/>
            <person name="Pohl T."/>
            <person name="Merkel B.J."/>
            <person name="Hornburger P."/>
            <person name="Mueller R.-W."/>
            <person name="Bruemmer F."/>
            <person name="Labrenz M."/>
            <person name="Spormann A.M."/>
            <person name="Op den Camp H."/>
            <person name="Overmann J."/>
            <person name="Amann R."/>
            <person name="Jetten M.S.M."/>
            <person name="Mascher T."/>
            <person name="Medema M.H."/>
            <person name="Devos D.P."/>
            <person name="Kaster A.-K."/>
            <person name="Ovreas L."/>
            <person name="Rohde M."/>
            <person name="Galperin M.Y."/>
            <person name="Jogler C."/>
        </authorList>
    </citation>
    <scope>NUCLEOTIDE SEQUENCE [LARGE SCALE GENOMIC DNA]</scope>
    <source>
        <strain evidence="12 13">V144</strain>
    </source>
</reference>
<dbReference type="InterPro" id="IPR044838">
    <property type="entry name" value="EGY1-like"/>
</dbReference>
<keyword evidence="4" id="KW-0645">Protease</keyword>
<dbReference type="InterPro" id="IPR008915">
    <property type="entry name" value="Peptidase_M50"/>
</dbReference>
<evidence type="ECO:0000256" key="10">
    <source>
        <dbReference type="SAM" id="Phobius"/>
    </source>
</evidence>
<sequence length="334" mass="36952">MVDANNPQLPSDHVIIVQPSDYQTEVKNISPRNPSSQPHMPKPQSKVPLVLFVLTCLSTFIVGGLSHNPFVPVPAQFAELYRYIQEIGWETFAFRGFCYAGPVMLILLSHEMGHYLQSRRYGIPATHPIFIPMPMSPFGTMGAVILQRGGIANRKQMFDIAVSGPLAGLVFAIPFAYWGTLNSTISTTSHLAGSYSYGEPLILKWMITLVHGPLAENQEVVLNPMLFAGWVGIFITALNLLPIGQLDGGHILYMLIGKKANFVARLFLITAIIYMTYNQEFGYSLLILLLVFFGITHPPTADDSVPLGTTRIIIGWLTLAFFVIGFTVTPIIFH</sequence>
<accession>A0A517VX44</accession>
<evidence type="ECO:0000256" key="8">
    <source>
        <dbReference type="ARBA" id="ARBA00022989"/>
    </source>
</evidence>
<feature type="transmembrane region" description="Helical" evidence="10">
    <location>
        <begin position="221"/>
        <end position="241"/>
    </location>
</feature>
<dbReference type="GO" id="GO:0016020">
    <property type="term" value="C:membrane"/>
    <property type="evidence" value="ECO:0007669"/>
    <property type="project" value="UniProtKB-SubCell"/>
</dbReference>
<evidence type="ECO:0000256" key="3">
    <source>
        <dbReference type="ARBA" id="ARBA00007931"/>
    </source>
</evidence>
<dbReference type="Pfam" id="PF02163">
    <property type="entry name" value="Peptidase_M50"/>
    <property type="match status" value="1"/>
</dbReference>
<feature type="transmembrane region" description="Helical" evidence="10">
    <location>
        <begin position="262"/>
        <end position="277"/>
    </location>
</feature>
<feature type="transmembrane region" description="Helical" evidence="10">
    <location>
        <begin position="92"/>
        <end position="109"/>
    </location>
</feature>
<keyword evidence="8 10" id="KW-1133">Transmembrane helix</keyword>
<proteinExistence type="inferred from homology"/>
<comment type="subcellular location">
    <subcellularLocation>
        <location evidence="2">Membrane</location>
        <topology evidence="2">Multi-pass membrane protein</topology>
    </subcellularLocation>
</comment>
<comment type="similarity">
    <text evidence="3">Belongs to the peptidase M50B family.</text>
</comment>
<gene>
    <name evidence="12" type="ORF">V144x_30600</name>
</gene>
<keyword evidence="9 10" id="KW-0472">Membrane</keyword>